<sequence length="270" mass="30142">MFVDQGLGVGDFKYIFLAEGDSWMERSAVLQGSLPDFFGYYMDSLHDPVLIINLAMFGDELRRIGTVQRKEFKYWLRQFKYDAVLFSAGGNDYIDAAKNPDPGKGILHSYVGGGAPTDAKSCINWAAVGELRTEYLTKCFKAIYDMVQQSQNKGIPILVNSYEVPVARNAPAVKEAWLYNAYVKNNIPPVLWPEVTKEIFGSISEELLSWTDKRPSVSLVPTRGVLTPAVPGSTGNSGDWVNEIHPNRDGWEKLAPIWKKAFDKARGLPV</sequence>
<dbReference type="InterPro" id="IPR036514">
    <property type="entry name" value="SGNH_hydro_sf"/>
</dbReference>
<reference evidence="1 2" key="1">
    <citation type="submission" date="2024-09" db="EMBL/GenBank/DDBJ databases">
        <title>Novel species of the genus Pelomonas and Roseateles isolated from streams.</title>
        <authorList>
            <person name="Lu H."/>
        </authorList>
    </citation>
    <scope>NUCLEOTIDE SEQUENCE [LARGE SCALE GENOMIC DNA]</scope>
    <source>
        <strain evidence="1 2">DC23W</strain>
    </source>
</reference>
<protein>
    <recommendedName>
        <fullName evidence="3">SGNH hydrolase-type esterase domain-containing protein</fullName>
    </recommendedName>
</protein>
<dbReference type="SUPFAM" id="SSF52266">
    <property type="entry name" value="SGNH hydrolase"/>
    <property type="match status" value="1"/>
</dbReference>
<comment type="caution">
    <text evidence="1">The sequence shown here is derived from an EMBL/GenBank/DDBJ whole genome shotgun (WGS) entry which is preliminary data.</text>
</comment>
<keyword evidence="2" id="KW-1185">Reference proteome</keyword>
<proteinExistence type="predicted"/>
<accession>A0ABW7ETN5</accession>
<evidence type="ECO:0008006" key="3">
    <source>
        <dbReference type="Google" id="ProtNLM"/>
    </source>
</evidence>
<evidence type="ECO:0000313" key="2">
    <source>
        <dbReference type="Proteomes" id="UP001606300"/>
    </source>
</evidence>
<organism evidence="1 2">
    <name type="scientific">Pelomonas dachongensis</name>
    <dbReference type="NCBI Taxonomy" id="3299029"/>
    <lineage>
        <taxon>Bacteria</taxon>
        <taxon>Pseudomonadati</taxon>
        <taxon>Pseudomonadota</taxon>
        <taxon>Betaproteobacteria</taxon>
        <taxon>Burkholderiales</taxon>
        <taxon>Sphaerotilaceae</taxon>
        <taxon>Roseateles</taxon>
    </lineage>
</organism>
<gene>
    <name evidence="1" type="ORF">ACG02S_23545</name>
</gene>
<dbReference type="EMBL" id="JBIGHY010000012">
    <property type="protein sequence ID" value="MFG6416877.1"/>
    <property type="molecule type" value="Genomic_DNA"/>
</dbReference>
<dbReference type="Proteomes" id="UP001606300">
    <property type="component" value="Unassembled WGS sequence"/>
</dbReference>
<dbReference type="RefSeq" id="WP_394472938.1">
    <property type="nucleotide sequence ID" value="NZ_JBIGHY010000012.1"/>
</dbReference>
<evidence type="ECO:0000313" key="1">
    <source>
        <dbReference type="EMBL" id="MFG6416877.1"/>
    </source>
</evidence>
<dbReference type="Gene3D" id="3.40.50.1110">
    <property type="entry name" value="SGNH hydrolase"/>
    <property type="match status" value="1"/>
</dbReference>
<name>A0ABW7ETN5_9BURK</name>